<dbReference type="Proteomes" id="UP001362999">
    <property type="component" value="Unassembled WGS sequence"/>
</dbReference>
<protein>
    <submittedName>
        <fullName evidence="2">Uncharacterized protein</fullName>
    </submittedName>
</protein>
<feature type="region of interest" description="Disordered" evidence="1">
    <location>
        <begin position="80"/>
        <end position="103"/>
    </location>
</feature>
<comment type="caution">
    <text evidence="2">The sequence shown here is derived from an EMBL/GenBank/DDBJ whole genome shotgun (WGS) entry which is preliminary data.</text>
</comment>
<keyword evidence="3" id="KW-1185">Reference proteome</keyword>
<evidence type="ECO:0000313" key="2">
    <source>
        <dbReference type="EMBL" id="KAK6992575.1"/>
    </source>
</evidence>
<reference evidence="2 3" key="1">
    <citation type="journal article" date="2024" name="J Genomics">
        <title>Draft genome sequencing and assembly of Favolaschia claudopus CIRM-BRFM 2984 isolated from oak limbs.</title>
        <authorList>
            <person name="Navarro D."/>
            <person name="Drula E."/>
            <person name="Chaduli D."/>
            <person name="Cazenave R."/>
            <person name="Ahrendt S."/>
            <person name="Wang J."/>
            <person name="Lipzen A."/>
            <person name="Daum C."/>
            <person name="Barry K."/>
            <person name="Grigoriev I.V."/>
            <person name="Favel A."/>
            <person name="Rosso M.N."/>
            <person name="Martin F."/>
        </authorList>
    </citation>
    <scope>NUCLEOTIDE SEQUENCE [LARGE SCALE GENOMIC DNA]</scope>
    <source>
        <strain evidence="2 3">CIRM-BRFM 2984</strain>
    </source>
</reference>
<feature type="compositionally biased region" description="Polar residues" evidence="1">
    <location>
        <begin position="80"/>
        <end position="91"/>
    </location>
</feature>
<name>A0AAV9ZUY0_9AGAR</name>
<proteinExistence type="predicted"/>
<evidence type="ECO:0000256" key="1">
    <source>
        <dbReference type="SAM" id="MobiDB-lite"/>
    </source>
</evidence>
<evidence type="ECO:0000313" key="3">
    <source>
        <dbReference type="Proteomes" id="UP001362999"/>
    </source>
</evidence>
<accession>A0AAV9ZUY0</accession>
<dbReference type="EMBL" id="JAWWNJ010000109">
    <property type="protein sequence ID" value="KAK6992575.1"/>
    <property type="molecule type" value="Genomic_DNA"/>
</dbReference>
<sequence>MSKSGHVAVWMSLYSRRKIVAPCERGVGFGETHRAVGMSGSSGTLPATADVCRVVGTATATHLILRTDAQPFVSYETAANGPSQLGGNINSPLHYDLAETPKA</sequence>
<organism evidence="2 3">
    <name type="scientific">Favolaschia claudopus</name>
    <dbReference type="NCBI Taxonomy" id="2862362"/>
    <lineage>
        <taxon>Eukaryota</taxon>
        <taxon>Fungi</taxon>
        <taxon>Dikarya</taxon>
        <taxon>Basidiomycota</taxon>
        <taxon>Agaricomycotina</taxon>
        <taxon>Agaricomycetes</taxon>
        <taxon>Agaricomycetidae</taxon>
        <taxon>Agaricales</taxon>
        <taxon>Marasmiineae</taxon>
        <taxon>Mycenaceae</taxon>
        <taxon>Favolaschia</taxon>
    </lineage>
</organism>
<dbReference type="AlphaFoldDB" id="A0AAV9ZUY0"/>
<gene>
    <name evidence="2" type="ORF">R3P38DRAFT_2802479</name>
</gene>